<dbReference type="EC" id="2.7.7.65" evidence="1"/>
<feature type="transmembrane region" description="Helical" evidence="3">
    <location>
        <begin position="248"/>
        <end position="267"/>
    </location>
</feature>
<dbReference type="InterPro" id="IPR050469">
    <property type="entry name" value="Diguanylate_Cyclase"/>
</dbReference>
<dbReference type="Gene3D" id="3.30.70.270">
    <property type="match status" value="1"/>
</dbReference>
<evidence type="ECO:0000313" key="6">
    <source>
        <dbReference type="EMBL" id="MDO3381278.1"/>
    </source>
</evidence>
<feature type="transmembrane region" description="Helical" evidence="3">
    <location>
        <begin position="182"/>
        <end position="204"/>
    </location>
</feature>
<evidence type="ECO:0000313" key="7">
    <source>
        <dbReference type="Proteomes" id="UP001168380"/>
    </source>
</evidence>
<evidence type="ECO:0000259" key="5">
    <source>
        <dbReference type="PROSITE" id="PS50887"/>
    </source>
</evidence>
<feature type="domain" description="GGDEF" evidence="5">
    <location>
        <begin position="431"/>
        <end position="566"/>
    </location>
</feature>
<evidence type="ECO:0000256" key="1">
    <source>
        <dbReference type="ARBA" id="ARBA00012528"/>
    </source>
</evidence>
<proteinExistence type="predicted"/>
<dbReference type="RefSeq" id="WP_302711409.1">
    <property type="nucleotide sequence ID" value="NZ_JAULRT010000035.1"/>
</dbReference>
<accession>A0ABT8TD17</accession>
<dbReference type="Proteomes" id="UP001168380">
    <property type="component" value="Unassembled WGS sequence"/>
</dbReference>
<keyword evidence="6" id="KW-0808">Transferase</keyword>
<feature type="transmembrane region" description="Helical" evidence="3">
    <location>
        <begin position="305"/>
        <end position="325"/>
    </location>
</feature>
<dbReference type="SUPFAM" id="SSF55073">
    <property type="entry name" value="Nucleotide cyclase"/>
    <property type="match status" value="1"/>
</dbReference>
<dbReference type="PANTHER" id="PTHR45138">
    <property type="entry name" value="REGULATORY COMPONENTS OF SENSORY TRANSDUCTION SYSTEM"/>
    <property type="match status" value="1"/>
</dbReference>
<keyword evidence="6" id="KW-0548">Nucleotidyltransferase</keyword>
<dbReference type="Pfam" id="PF07696">
    <property type="entry name" value="7TMR-DISMED2"/>
    <property type="match status" value="1"/>
</dbReference>
<keyword evidence="3" id="KW-0472">Membrane</keyword>
<feature type="chain" id="PRO_5046705899" description="diguanylate cyclase" evidence="4">
    <location>
        <begin position="31"/>
        <end position="577"/>
    </location>
</feature>
<keyword evidence="7" id="KW-1185">Reference proteome</keyword>
<keyword evidence="3" id="KW-0812">Transmembrane</keyword>
<dbReference type="GO" id="GO:0052621">
    <property type="term" value="F:diguanylate cyclase activity"/>
    <property type="evidence" value="ECO:0007669"/>
    <property type="project" value="UniProtKB-EC"/>
</dbReference>
<evidence type="ECO:0000256" key="3">
    <source>
        <dbReference type="SAM" id="Phobius"/>
    </source>
</evidence>
<keyword evidence="3" id="KW-1133">Transmembrane helix</keyword>
<evidence type="ECO:0000256" key="2">
    <source>
        <dbReference type="ARBA" id="ARBA00034247"/>
    </source>
</evidence>
<dbReference type="NCBIfam" id="TIGR00254">
    <property type="entry name" value="GGDEF"/>
    <property type="match status" value="1"/>
</dbReference>
<evidence type="ECO:0000256" key="4">
    <source>
        <dbReference type="SAM" id="SignalP"/>
    </source>
</evidence>
<organism evidence="6 7">
    <name type="scientific">Gilvimarinus algae</name>
    <dbReference type="NCBI Taxonomy" id="3058037"/>
    <lineage>
        <taxon>Bacteria</taxon>
        <taxon>Pseudomonadati</taxon>
        <taxon>Pseudomonadota</taxon>
        <taxon>Gammaproteobacteria</taxon>
        <taxon>Cellvibrionales</taxon>
        <taxon>Cellvibrionaceae</taxon>
        <taxon>Gilvimarinus</taxon>
    </lineage>
</organism>
<dbReference type="Gene3D" id="2.60.40.2380">
    <property type="match status" value="1"/>
</dbReference>
<dbReference type="Pfam" id="PF07695">
    <property type="entry name" value="7TMR-DISM_7TM"/>
    <property type="match status" value="1"/>
</dbReference>
<dbReference type="InterPro" id="IPR011623">
    <property type="entry name" value="7TMR_DISM_rcpt_extracell_dom1"/>
</dbReference>
<feature type="transmembrane region" description="Helical" evidence="3">
    <location>
        <begin position="337"/>
        <end position="360"/>
    </location>
</feature>
<feature type="transmembrane region" description="Helical" evidence="3">
    <location>
        <begin position="211"/>
        <end position="228"/>
    </location>
</feature>
<dbReference type="CDD" id="cd01949">
    <property type="entry name" value="GGDEF"/>
    <property type="match status" value="1"/>
</dbReference>
<feature type="transmembrane region" description="Helical" evidence="3">
    <location>
        <begin position="366"/>
        <end position="388"/>
    </location>
</feature>
<dbReference type="InterPro" id="IPR043128">
    <property type="entry name" value="Rev_trsase/Diguanyl_cyclase"/>
</dbReference>
<comment type="caution">
    <text evidence="6">The sequence shown here is derived from an EMBL/GenBank/DDBJ whole genome shotgun (WGS) entry which is preliminary data.</text>
</comment>
<dbReference type="InterPro" id="IPR029787">
    <property type="entry name" value="Nucleotide_cyclase"/>
</dbReference>
<dbReference type="SMART" id="SM00267">
    <property type="entry name" value="GGDEF"/>
    <property type="match status" value="1"/>
</dbReference>
<feature type="transmembrane region" description="Helical" evidence="3">
    <location>
        <begin position="279"/>
        <end position="299"/>
    </location>
</feature>
<dbReference type="InterPro" id="IPR000160">
    <property type="entry name" value="GGDEF_dom"/>
</dbReference>
<comment type="catalytic activity">
    <reaction evidence="2">
        <text>2 GTP = 3',3'-c-di-GMP + 2 diphosphate</text>
        <dbReference type="Rhea" id="RHEA:24898"/>
        <dbReference type="ChEBI" id="CHEBI:33019"/>
        <dbReference type="ChEBI" id="CHEBI:37565"/>
        <dbReference type="ChEBI" id="CHEBI:58805"/>
        <dbReference type="EC" id="2.7.7.65"/>
    </reaction>
</comment>
<gene>
    <name evidence="6" type="ORF">QWI16_03775</name>
</gene>
<reference evidence="6" key="1">
    <citation type="submission" date="2023-07" db="EMBL/GenBank/DDBJ databases">
        <title>Gilvimarinus algae sp. nov., isolated from the surface of Kelp.</title>
        <authorList>
            <person name="Sun Y.Y."/>
            <person name="Gong Y."/>
            <person name="Du Z.J."/>
        </authorList>
    </citation>
    <scope>NUCLEOTIDE SEQUENCE</scope>
    <source>
        <strain evidence="6">SDUM040014</strain>
    </source>
</reference>
<dbReference type="Pfam" id="PF00990">
    <property type="entry name" value="GGDEF"/>
    <property type="match status" value="1"/>
</dbReference>
<protein>
    <recommendedName>
        <fullName evidence="1">diguanylate cyclase</fullName>
        <ecNumber evidence="1">2.7.7.65</ecNumber>
    </recommendedName>
</protein>
<name>A0ABT8TD17_9GAMM</name>
<feature type="signal peptide" evidence="4">
    <location>
        <begin position="1"/>
        <end position="30"/>
    </location>
</feature>
<keyword evidence="4" id="KW-0732">Signal</keyword>
<dbReference type="PANTHER" id="PTHR45138:SF9">
    <property type="entry name" value="DIGUANYLATE CYCLASE DGCM-RELATED"/>
    <property type="match status" value="1"/>
</dbReference>
<sequence length="577" mass="65263">MTMATKMPAKWWVLCAFTVLFAAMAHSASAQPLWANDAHIFISDKPHSLSEIIASDGWRPFTREDVNQGISDAHYWLKFTLINDEAKPIFRILSAEISYLDQMTVYWRASDSDALEEHHFSDRQNFDSRALFYRTLATPLTVPPMGSLDVYLHAHQSKPDSVSLRFLLEAPPDFGARQQMEYLWFGVFYGALAIMIIMALVFAVSLRQRNALYYALFLLCSLVFWLMLNGLGYQYLWPHAVWWHNEGFHLVYLAFVVSALQFSKHFLQLVRLAPRLHTLINVLQLLALAGVALRIAGLYLPVLVLSYTLLAALALLIPLASAIAWRRGLDYALWSLLAWLIYALGLLASLISAATSIASWGMAPLITVQAACLLETLFLMIGLSKWLVQLELDHQRAITLAHEDPLTGLGNRRRLQSAFEQILLTMPQDKRPTYLIMIDLDYFKAINDTYGHDAGDQVLEEVGALLRKVCRDEDVTTRFGGEEFAVLVRAPDQDTAAHIAERIRAEFADTPTQYRNQSIPHTLSCGIAEVLNEHWQPSVQEMMRRADEALYQAKAAGRNQVHLYSDQTADSPTDINH</sequence>
<dbReference type="EMBL" id="JAULRT010000035">
    <property type="protein sequence ID" value="MDO3381278.1"/>
    <property type="molecule type" value="Genomic_DNA"/>
</dbReference>
<dbReference type="InterPro" id="IPR011622">
    <property type="entry name" value="7TMR_DISM_rcpt_extracell_dom2"/>
</dbReference>
<dbReference type="PROSITE" id="PS50887">
    <property type="entry name" value="GGDEF"/>
    <property type="match status" value="1"/>
</dbReference>